<sequence>MMILYYLKLYLLTIPVFFVIDLLWLGVVAKNLYQKNLAHLLSPTVNWPAALLFYFIYIAGIILFAVRPALAGQSLSQAALWGALFGFFTYATYDLTNLATLRDWPINVVIIDIAWGTLLCTLVASVSYLIGRWLI</sequence>
<keyword evidence="1" id="KW-0812">Transmembrane</keyword>
<dbReference type="Proteomes" id="UP000035068">
    <property type="component" value="Unassembled WGS sequence"/>
</dbReference>
<dbReference type="EMBL" id="JWJD01000003">
    <property type="protein sequence ID" value="KIH76552.1"/>
    <property type="molecule type" value="Genomic_DNA"/>
</dbReference>
<organism evidence="2 3">
    <name type="scientific">Geoalkalibacter ferrihydriticus DSM 17813</name>
    <dbReference type="NCBI Taxonomy" id="1121915"/>
    <lineage>
        <taxon>Bacteria</taxon>
        <taxon>Pseudomonadati</taxon>
        <taxon>Thermodesulfobacteriota</taxon>
        <taxon>Desulfuromonadia</taxon>
        <taxon>Desulfuromonadales</taxon>
        <taxon>Geoalkalibacteraceae</taxon>
        <taxon>Geoalkalibacter</taxon>
    </lineage>
</organism>
<reference evidence="2 3" key="1">
    <citation type="submission" date="2014-12" db="EMBL/GenBank/DDBJ databases">
        <title>Genomes of Geoalkalibacter ferrihydriticus and Geoalkalibacter subterraneus, two haloalkaliphilic metal-reducing members of the Geobacteraceae.</title>
        <authorList>
            <person name="Badalamenti J.P."/>
            <person name="Torres C.I."/>
            <person name="Krajmalnik-Brown R."/>
            <person name="Bond D.R."/>
        </authorList>
    </citation>
    <scope>NUCLEOTIDE SEQUENCE [LARGE SCALE GENOMIC DNA]</scope>
    <source>
        <strain evidence="2 3">DSM 17813</strain>
    </source>
</reference>
<feature type="transmembrane region" description="Helical" evidence="1">
    <location>
        <begin position="7"/>
        <end position="27"/>
    </location>
</feature>
<feature type="transmembrane region" description="Helical" evidence="1">
    <location>
        <begin position="108"/>
        <end position="130"/>
    </location>
</feature>
<comment type="caution">
    <text evidence="2">The sequence shown here is derived from an EMBL/GenBank/DDBJ whole genome shotgun (WGS) entry which is preliminary data.</text>
</comment>
<feature type="transmembrane region" description="Helical" evidence="1">
    <location>
        <begin position="47"/>
        <end position="66"/>
    </location>
</feature>
<name>A0A0C2HUR0_9BACT</name>
<gene>
    <name evidence="2" type="ORF">GFER_10280</name>
</gene>
<dbReference type="AlphaFoldDB" id="A0A0C2HUR0"/>
<accession>A0A0C2HUR0</accession>
<protein>
    <submittedName>
        <fullName evidence="2">Membrane protein</fullName>
    </submittedName>
</protein>
<proteinExistence type="predicted"/>
<dbReference type="Pfam" id="PF09945">
    <property type="entry name" value="DUF2177"/>
    <property type="match status" value="1"/>
</dbReference>
<evidence type="ECO:0000313" key="2">
    <source>
        <dbReference type="EMBL" id="KIH76552.1"/>
    </source>
</evidence>
<keyword evidence="1" id="KW-0472">Membrane</keyword>
<keyword evidence="1" id="KW-1133">Transmembrane helix</keyword>
<feature type="transmembrane region" description="Helical" evidence="1">
    <location>
        <begin position="78"/>
        <end position="96"/>
    </location>
</feature>
<evidence type="ECO:0000256" key="1">
    <source>
        <dbReference type="SAM" id="Phobius"/>
    </source>
</evidence>
<dbReference type="InterPro" id="IPR018687">
    <property type="entry name" value="DUF2177_membr"/>
</dbReference>
<keyword evidence="3" id="KW-1185">Reference proteome</keyword>
<evidence type="ECO:0000313" key="3">
    <source>
        <dbReference type="Proteomes" id="UP000035068"/>
    </source>
</evidence>